<evidence type="ECO:0000256" key="3">
    <source>
        <dbReference type="ARBA" id="ARBA00005227"/>
    </source>
</evidence>
<keyword evidence="11" id="KW-1185">Reference proteome</keyword>
<evidence type="ECO:0000256" key="5">
    <source>
        <dbReference type="ARBA" id="ARBA00022729"/>
    </source>
</evidence>
<evidence type="ECO:0000256" key="8">
    <source>
        <dbReference type="ARBA" id="ARBA00023136"/>
    </source>
</evidence>
<keyword evidence="4" id="KW-0812">Transmembrane</keyword>
<keyword evidence="8" id="KW-0472">Membrane</keyword>
<accession>A0AAP0KKC6</accession>
<dbReference type="AlphaFoldDB" id="A0AAP0KKC6"/>
<evidence type="ECO:0000256" key="1">
    <source>
        <dbReference type="ARBA" id="ARBA00004337"/>
    </source>
</evidence>
<dbReference type="GO" id="GO:0000139">
    <property type="term" value="C:Golgi membrane"/>
    <property type="evidence" value="ECO:0007669"/>
    <property type="project" value="UniProtKB-SubCell"/>
</dbReference>
<dbReference type="Proteomes" id="UP001417504">
    <property type="component" value="Unassembled WGS sequence"/>
</dbReference>
<gene>
    <name evidence="10" type="ORF">Sjap_001160</name>
</gene>
<evidence type="ECO:0000256" key="4">
    <source>
        <dbReference type="ARBA" id="ARBA00022692"/>
    </source>
</evidence>
<comment type="subcellular location">
    <subcellularLocation>
        <location evidence="1">Endosome membrane</location>
        <topology evidence="1">Multi-pass membrane protein</topology>
    </subcellularLocation>
    <subcellularLocation>
        <location evidence="2">Golgi apparatus membrane</location>
        <topology evidence="2">Multi-pass membrane protein</topology>
    </subcellularLocation>
</comment>
<comment type="similarity">
    <text evidence="3 9">Belongs to the nonaspanin (TM9SF) (TC 9.A.2) family.</text>
</comment>
<dbReference type="InterPro" id="IPR004240">
    <property type="entry name" value="EMP70"/>
</dbReference>
<evidence type="ECO:0000256" key="9">
    <source>
        <dbReference type="RuleBase" id="RU363079"/>
    </source>
</evidence>
<keyword evidence="7" id="KW-1133">Transmembrane helix</keyword>
<dbReference type="Pfam" id="PF02990">
    <property type="entry name" value="EMP70"/>
    <property type="match status" value="1"/>
</dbReference>
<dbReference type="GO" id="GO:0010008">
    <property type="term" value="C:endosome membrane"/>
    <property type="evidence" value="ECO:0007669"/>
    <property type="project" value="UniProtKB-SubCell"/>
</dbReference>
<dbReference type="EMBL" id="JBBNAE010000001">
    <property type="protein sequence ID" value="KAK9153680.1"/>
    <property type="molecule type" value="Genomic_DNA"/>
</dbReference>
<reference evidence="10 11" key="1">
    <citation type="submission" date="2024-01" db="EMBL/GenBank/DDBJ databases">
        <title>Genome assemblies of Stephania.</title>
        <authorList>
            <person name="Yang L."/>
        </authorList>
    </citation>
    <scope>NUCLEOTIDE SEQUENCE [LARGE SCALE GENOMIC DNA]</scope>
    <source>
        <strain evidence="10">QJT</strain>
        <tissue evidence="10">Leaf</tissue>
    </source>
</reference>
<evidence type="ECO:0000256" key="7">
    <source>
        <dbReference type="ARBA" id="ARBA00022989"/>
    </source>
</evidence>
<dbReference type="PANTHER" id="PTHR10766">
    <property type="entry name" value="TRANSMEMBRANE 9 SUPERFAMILY PROTEIN"/>
    <property type="match status" value="1"/>
</dbReference>
<evidence type="ECO:0000256" key="2">
    <source>
        <dbReference type="ARBA" id="ARBA00004653"/>
    </source>
</evidence>
<proteinExistence type="inferred from homology"/>
<comment type="caution">
    <text evidence="10">The sequence shown here is derived from an EMBL/GenBank/DDBJ whole genome shotgun (WGS) entry which is preliminary data.</text>
</comment>
<keyword evidence="6" id="KW-0967">Endosome</keyword>
<protein>
    <recommendedName>
        <fullName evidence="9">Transmembrane 9 superfamily member</fullName>
    </recommendedName>
</protein>
<dbReference type="GO" id="GO:0072657">
    <property type="term" value="P:protein localization to membrane"/>
    <property type="evidence" value="ECO:0007669"/>
    <property type="project" value="TreeGrafter"/>
</dbReference>
<name>A0AAP0KKC6_9MAGN</name>
<organism evidence="10 11">
    <name type="scientific">Stephania japonica</name>
    <dbReference type="NCBI Taxonomy" id="461633"/>
    <lineage>
        <taxon>Eukaryota</taxon>
        <taxon>Viridiplantae</taxon>
        <taxon>Streptophyta</taxon>
        <taxon>Embryophyta</taxon>
        <taxon>Tracheophyta</taxon>
        <taxon>Spermatophyta</taxon>
        <taxon>Magnoliopsida</taxon>
        <taxon>Ranunculales</taxon>
        <taxon>Menispermaceae</taxon>
        <taxon>Menispermoideae</taxon>
        <taxon>Cissampelideae</taxon>
        <taxon>Stephania</taxon>
    </lineage>
</organism>
<sequence length="192" mass="22532">MASKIRIRRAALLFVAVFAMSSLRISRASQSDHRYAVGEEVALFVNKVGPLNNPSETYQFYDWPFCSPDQLTEKKESLEEVFNGDRLTNSLYELIFRVDKNMYTLCDKKLTTEEVAKFRHAVHSGFYFQMLYDNLPLWGFIGKVEDFYLPNEPTLRYYLFTHIQFDVLYNESQVIKLLLIQIIPLMSLKMLN</sequence>
<dbReference type="PANTHER" id="PTHR10766:SF119">
    <property type="entry name" value="TRANSMEMBRANE 9 SUPERFAMILY MEMBER 5"/>
    <property type="match status" value="1"/>
</dbReference>
<evidence type="ECO:0000313" key="11">
    <source>
        <dbReference type="Proteomes" id="UP001417504"/>
    </source>
</evidence>
<evidence type="ECO:0000256" key="6">
    <source>
        <dbReference type="ARBA" id="ARBA00022753"/>
    </source>
</evidence>
<feature type="chain" id="PRO_5042663767" description="Transmembrane 9 superfamily member" evidence="9">
    <location>
        <begin position="29"/>
        <end position="192"/>
    </location>
</feature>
<evidence type="ECO:0000313" key="10">
    <source>
        <dbReference type="EMBL" id="KAK9153680.1"/>
    </source>
</evidence>
<feature type="signal peptide" evidence="9">
    <location>
        <begin position="1"/>
        <end position="28"/>
    </location>
</feature>
<keyword evidence="5 9" id="KW-0732">Signal</keyword>